<protein>
    <recommendedName>
        <fullName evidence="3">Esterase/lipase superfamily enzyme</fullName>
    </recommendedName>
</protein>
<reference evidence="1 2" key="1">
    <citation type="submission" date="2024-04" db="EMBL/GenBank/DDBJ databases">
        <title>Draft genome sequence of Pseudoxanthomonas putridarboris WD12.</title>
        <authorList>
            <person name="Oh J."/>
        </authorList>
    </citation>
    <scope>NUCLEOTIDE SEQUENCE [LARGE SCALE GENOMIC DNA]</scope>
    <source>
        <strain evidence="1 2">WD12</strain>
    </source>
</reference>
<sequence>MSWRLSATWLIVLLSGLTACRSIPDKQWSVPDGDAPDATSGIRVIQIDEGVPKGDSQRSGEFFNAADFDALKAWLERGNGAPIVVYIHGWHHNASGKKDNLPRFKQFITQLDRDICDVARLAKSAASCTQVQGIYVGWRGDSLDPWILPDILDVGTFGGRKRASARVGTGDLQRILKLVSSFKDRDLFVAGHSLGANALYHAFDRLKPEVGDGHNYFMLNPATTSAEFEALSRRIAPASPSSSSLTGLREAQERVQRREHRKLMIIQAKNDWVVRSLFGTAYGLPIGFDEERRTHFANAAPLSACPKLVGKPPGNYCRFTLESGLTIKADAASEDQCEVLFGQSVWIVEADRSLSSSHGDIWDTEQRCALSELIAKRINRLQGY</sequence>
<proteinExistence type="predicted"/>
<accession>A0ABU9J363</accession>
<dbReference type="EMBL" id="JBBWWT010000008">
    <property type="protein sequence ID" value="MEL1265687.1"/>
    <property type="molecule type" value="Genomic_DNA"/>
</dbReference>
<gene>
    <name evidence="1" type="ORF">AAD027_15135</name>
</gene>
<organism evidence="1 2">
    <name type="scientific">Pseudoxanthomonas putridarboris</name>
    <dbReference type="NCBI Taxonomy" id="752605"/>
    <lineage>
        <taxon>Bacteria</taxon>
        <taxon>Pseudomonadati</taxon>
        <taxon>Pseudomonadota</taxon>
        <taxon>Gammaproteobacteria</taxon>
        <taxon>Lysobacterales</taxon>
        <taxon>Lysobacteraceae</taxon>
        <taxon>Pseudoxanthomonas</taxon>
    </lineage>
</organism>
<keyword evidence="2" id="KW-1185">Reference proteome</keyword>
<dbReference type="RefSeq" id="WP_341726861.1">
    <property type="nucleotide sequence ID" value="NZ_JBBWWT010000008.1"/>
</dbReference>
<dbReference type="Gene3D" id="3.40.50.1820">
    <property type="entry name" value="alpha/beta hydrolase"/>
    <property type="match status" value="1"/>
</dbReference>
<dbReference type="InterPro" id="IPR029058">
    <property type="entry name" value="AB_hydrolase_fold"/>
</dbReference>
<dbReference type="SUPFAM" id="SSF53474">
    <property type="entry name" value="alpha/beta-Hydrolases"/>
    <property type="match status" value="1"/>
</dbReference>
<dbReference type="Proteomes" id="UP001459204">
    <property type="component" value="Unassembled WGS sequence"/>
</dbReference>
<evidence type="ECO:0008006" key="3">
    <source>
        <dbReference type="Google" id="ProtNLM"/>
    </source>
</evidence>
<evidence type="ECO:0000313" key="1">
    <source>
        <dbReference type="EMBL" id="MEL1265687.1"/>
    </source>
</evidence>
<name>A0ABU9J363_9GAMM</name>
<comment type="caution">
    <text evidence="1">The sequence shown here is derived from an EMBL/GenBank/DDBJ whole genome shotgun (WGS) entry which is preliminary data.</text>
</comment>
<evidence type="ECO:0000313" key="2">
    <source>
        <dbReference type="Proteomes" id="UP001459204"/>
    </source>
</evidence>
<dbReference type="PROSITE" id="PS51257">
    <property type="entry name" value="PROKAR_LIPOPROTEIN"/>
    <property type="match status" value="1"/>
</dbReference>